<sequence>MPSWPESHTSCYERGGTRRMLFGSTLIVVVTLDFGRNRVVLGKEMPSQRVYSTGNRDGDDRVRDLSTQLIGMGKMLLLPEEGSNVLEHADRSTPHVRQPES</sequence>
<dbReference type="AlphaFoldDB" id="A0A8S0SNJ4"/>
<organism evidence="1 2">
    <name type="scientific">Olea europaea subsp. europaea</name>
    <dbReference type="NCBI Taxonomy" id="158383"/>
    <lineage>
        <taxon>Eukaryota</taxon>
        <taxon>Viridiplantae</taxon>
        <taxon>Streptophyta</taxon>
        <taxon>Embryophyta</taxon>
        <taxon>Tracheophyta</taxon>
        <taxon>Spermatophyta</taxon>
        <taxon>Magnoliopsida</taxon>
        <taxon>eudicotyledons</taxon>
        <taxon>Gunneridae</taxon>
        <taxon>Pentapetalae</taxon>
        <taxon>asterids</taxon>
        <taxon>lamiids</taxon>
        <taxon>Lamiales</taxon>
        <taxon>Oleaceae</taxon>
        <taxon>Oleeae</taxon>
        <taxon>Olea</taxon>
    </lineage>
</organism>
<accession>A0A8S0SNJ4</accession>
<comment type="caution">
    <text evidence="1">The sequence shown here is derived from an EMBL/GenBank/DDBJ whole genome shotgun (WGS) entry which is preliminary data.</text>
</comment>
<protein>
    <submittedName>
        <fullName evidence="1">Uncharacterized protein</fullName>
    </submittedName>
</protein>
<keyword evidence="2" id="KW-1185">Reference proteome</keyword>
<dbReference type="Gramene" id="OE9A076185T1">
    <property type="protein sequence ID" value="OE9A076185C1"/>
    <property type="gene ID" value="OE9A076185"/>
</dbReference>
<evidence type="ECO:0000313" key="1">
    <source>
        <dbReference type="EMBL" id="CAA2994113.1"/>
    </source>
</evidence>
<proteinExistence type="predicted"/>
<evidence type="ECO:0000313" key="2">
    <source>
        <dbReference type="Proteomes" id="UP000594638"/>
    </source>
</evidence>
<reference evidence="1 2" key="1">
    <citation type="submission" date="2019-12" db="EMBL/GenBank/DDBJ databases">
        <authorList>
            <person name="Alioto T."/>
            <person name="Alioto T."/>
            <person name="Gomez Garrido J."/>
        </authorList>
    </citation>
    <scope>NUCLEOTIDE SEQUENCE [LARGE SCALE GENOMIC DNA]</scope>
</reference>
<gene>
    <name evidence="1" type="ORF">OLEA9_A076185</name>
</gene>
<dbReference type="Proteomes" id="UP000594638">
    <property type="component" value="Unassembled WGS sequence"/>
</dbReference>
<name>A0A8S0SNJ4_OLEEU</name>
<dbReference type="EMBL" id="CACTIH010005467">
    <property type="protein sequence ID" value="CAA2994113.1"/>
    <property type="molecule type" value="Genomic_DNA"/>
</dbReference>